<accession>A0ABD5R7W2</accession>
<dbReference type="EMBL" id="JBHSKX010000001">
    <property type="protein sequence ID" value="MFC5366090.1"/>
    <property type="molecule type" value="Genomic_DNA"/>
</dbReference>
<evidence type="ECO:0000313" key="2">
    <source>
        <dbReference type="EMBL" id="MFC5366090.1"/>
    </source>
</evidence>
<dbReference type="RefSeq" id="WP_227228550.1">
    <property type="nucleotide sequence ID" value="NZ_JAJCVJ010000001.1"/>
</dbReference>
<keyword evidence="3" id="KW-1185">Reference proteome</keyword>
<proteinExistence type="predicted"/>
<dbReference type="AlphaFoldDB" id="A0ABD5R7W2"/>
<comment type="caution">
    <text evidence="2">The sequence shown here is derived from an EMBL/GenBank/DDBJ whole genome shotgun (WGS) entry which is preliminary data.</text>
</comment>
<feature type="region of interest" description="Disordered" evidence="1">
    <location>
        <begin position="252"/>
        <end position="283"/>
    </location>
</feature>
<evidence type="ECO:0000256" key="1">
    <source>
        <dbReference type="SAM" id="MobiDB-lite"/>
    </source>
</evidence>
<sequence>MDRRSFLATGVSLAGVLSAGCAGCAGRSRTSLSMVPVSDADIADRVTPRLVPREGAAADQPDEEVRLVESALAGDRPTAQGTSPPVPETEAFVADGRVYSLAHEVIESVPATTFPFTLNPVDGSGADSESIPIGELPEVDREQLAEFGLLDESDPFLGFGSTMLYLDSELPASMLVPEPAFPVLVWPEAAGRIEVDEGYDSELKTYRYTTSVVAESAGEYGRRIRADHEFRLSGLSAEERDIVLEAMRRPRERYRDRDTGGNDSTTEGGGLDDEGYVVGEDETAPPALRSLFRRFESERGLHDDPGEQERQGTYLVRFEGQVYWTEVRIGAGYTPTGSE</sequence>
<organism evidence="2 3">
    <name type="scientific">Salinirubrum litoreum</name>
    <dbReference type="NCBI Taxonomy" id="1126234"/>
    <lineage>
        <taxon>Archaea</taxon>
        <taxon>Methanobacteriati</taxon>
        <taxon>Methanobacteriota</taxon>
        <taxon>Stenosarchaea group</taxon>
        <taxon>Halobacteria</taxon>
        <taxon>Halobacteriales</taxon>
        <taxon>Haloferacaceae</taxon>
        <taxon>Salinirubrum</taxon>
    </lineage>
</organism>
<dbReference type="PROSITE" id="PS51257">
    <property type="entry name" value="PROKAR_LIPOPROTEIN"/>
    <property type="match status" value="1"/>
</dbReference>
<name>A0ABD5R7W2_9EURY</name>
<dbReference type="Proteomes" id="UP001596201">
    <property type="component" value="Unassembled WGS sequence"/>
</dbReference>
<reference evidence="2 3" key="1">
    <citation type="journal article" date="2019" name="Int. J. Syst. Evol. Microbiol.">
        <title>The Global Catalogue of Microorganisms (GCM) 10K type strain sequencing project: providing services to taxonomists for standard genome sequencing and annotation.</title>
        <authorList>
            <consortium name="The Broad Institute Genomics Platform"/>
            <consortium name="The Broad Institute Genome Sequencing Center for Infectious Disease"/>
            <person name="Wu L."/>
            <person name="Ma J."/>
        </authorList>
    </citation>
    <scope>NUCLEOTIDE SEQUENCE [LARGE SCALE GENOMIC DNA]</scope>
    <source>
        <strain evidence="2 3">CGMCC 1.12237</strain>
    </source>
</reference>
<protein>
    <submittedName>
        <fullName evidence="2">Uncharacterized protein</fullName>
    </submittedName>
</protein>
<gene>
    <name evidence="2" type="ORF">ACFPJ5_04015</name>
</gene>
<evidence type="ECO:0000313" key="3">
    <source>
        <dbReference type="Proteomes" id="UP001596201"/>
    </source>
</evidence>
<feature type="compositionally biased region" description="Acidic residues" evidence="1">
    <location>
        <begin position="270"/>
        <end position="283"/>
    </location>
</feature>